<protein>
    <submittedName>
        <fullName evidence="2">Uncharacterized protein</fullName>
    </submittedName>
</protein>
<reference evidence="2 3" key="1">
    <citation type="submission" date="2017-01" db="EMBL/GenBank/DDBJ databases">
        <title>Genome Sequencing of a Marine Spirillum, Oceanospirillum multiglobuliferum ATCC 33336, from Japan.</title>
        <authorList>
            <person name="Carney J.G."/>
            <person name="Trachtenberg A.M."/>
            <person name="Rheaume B.A."/>
            <person name="Linnane J.D."/>
            <person name="Pitts N.L."/>
            <person name="Mykles D.L."/>
            <person name="Maclea K.S."/>
        </authorList>
    </citation>
    <scope>NUCLEOTIDE SEQUENCE [LARGE SCALE GENOMIC DNA]</scope>
    <source>
        <strain evidence="2 3">ATCC 33336</strain>
    </source>
</reference>
<keyword evidence="1" id="KW-0812">Transmembrane</keyword>
<keyword evidence="1" id="KW-1133">Transmembrane helix</keyword>
<feature type="transmembrane region" description="Helical" evidence="1">
    <location>
        <begin position="47"/>
        <end position="65"/>
    </location>
</feature>
<evidence type="ECO:0000313" key="3">
    <source>
        <dbReference type="Proteomes" id="UP000191418"/>
    </source>
</evidence>
<accession>A0A1V4T0H6</accession>
<comment type="caution">
    <text evidence="2">The sequence shown here is derived from an EMBL/GenBank/DDBJ whole genome shotgun (WGS) entry which is preliminary data.</text>
</comment>
<keyword evidence="3" id="KW-1185">Reference proteome</keyword>
<dbReference type="EMBL" id="MTSM01000095">
    <property type="protein sequence ID" value="OPX54036.1"/>
    <property type="molecule type" value="Genomic_DNA"/>
</dbReference>
<proteinExistence type="predicted"/>
<evidence type="ECO:0000256" key="1">
    <source>
        <dbReference type="SAM" id="Phobius"/>
    </source>
</evidence>
<organism evidence="2 3">
    <name type="scientific">Oceanospirillum multiglobuliferum</name>
    <dbReference type="NCBI Taxonomy" id="64969"/>
    <lineage>
        <taxon>Bacteria</taxon>
        <taxon>Pseudomonadati</taxon>
        <taxon>Pseudomonadota</taxon>
        <taxon>Gammaproteobacteria</taxon>
        <taxon>Oceanospirillales</taxon>
        <taxon>Oceanospirillaceae</taxon>
        <taxon>Oceanospirillum</taxon>
    </lineage>
</organism>
<keyword evidence="1" id="KW-0472">Membrane</keyword>
<gene>
    <name evidence="2" type="ORF">BTE48_16350</name>
</gene>
<sequence length="66" mass="7333">MIKVLIAFMIAVTVIGVTFLGGWIIYRMSYLAGNRYAEWSDGIGLMVVLEGALLLLTVLVWLAIWS</sequence>
<name>A0A1V4T0H6_9GAMM</name>
<feature type="transmembrane region" description="Helical" evidence="1">
    <location>
        <begin position="6"/>
        <end position="26"/>
    </location>
</feature>
<dbReference type="Proteomes" id="UP000191418">
    <property type="component" value="Unassembled WGS sequence"/>
</dbReference>
<dbReference type="AlphaFoldDB" id="A0A1V4T0H6"/>
<evidence type="ECO:0000313" key="2">
    <source>
        <dbReference type="EMBL" id="OPX54036.1"/>
    </source>
</evidence>